<dbReference type="InterPro" id="IPR050713">
    <property type="entry name" value="RTP_Phos/Ushers"/>
</dbReference>
<dbReference type="SUPFAM" id="SSF69572">
    <property type="entry name" value="Activating enzymes of the ubiquitin-like proteins"/>
    <property type="match status" value="1"/>
</dbReference>
<evidence type="ECO:0000313" key="2">
    <source>
        <dbReference type="EMBL" id="EAT34684.1"/>
    </source>
</evidence>
<dbReference type="InterPro" id="IPR013783">
    <property type="entry name" value="Ig-like_fold"/>
</dbReference>
<dbReference type="PANTHER" id="PTHR46957">
    <property type="entry name" value="CYTOKINE RECEPTOR"/>
    <property type="match status" value="1"/>
</dbReference>
<reference evidence="2" key="3">
    <citation type="submission" date="2012-09" db="EMBL/GenBank/DDBJ databases">
        <authorList>
            <consortium name="VectorBase"/>
        </authorList>
    </citation>
    <scope>NUCLEOTIDE SEQUENCE</scope>
    <source>
        <strain evidence="2">Liverpool</strain>
    </source>
</reference>
<sequence>MPMVLQNCSSKFYLRSLSRSFDPTQPTVDDDAGENLVGENGEWDQVDPIYTNSNEAFYQVTGLVPFTVYSFRVIAVNELGHSPPSKESYYFVTLREAPTGKPVTTIAHNTSATSVYISWKPPPAETILGEFLGYRITYRARDKGTDDDVKEIYIRDSTVELNMAAQIVGVFEPELQEKISNSKILVVGAGGIGCEILKNLVLSGFQDIEIRKRFFQRSMSIAT</sequence>
<dbReference type="Proteomes" id="UP000682892">
    <property type="component" value="Unassembled WGS sequence"/>
</dbReference>
<dbReference type="PhylomeDB" id="Q16K61"/>
<dbReference type="CDD" id="cd00063">
    <property type="entry name" value="FN3"/>
    <property type="match status" value="2"/>
</dbReference>
<dbReference type="InterPro" id="IPR035985">
    <property type="entry name" value="Ubiquitin-activating_enz"/>
</dbReference>
<dbReference type="PaxDb" id="7159-AAEL013106-PA"/>
<reference evidence="2" key="1">
    <citation type="submission" date="2005-10" db="EMBL/GenBank/DDBJ databases">
        <authorList>
            <person name="Loftus B.J."/>
            <person name="Nene V.M."/>
            <person name="Hannick L.I."/>
            <person name="Bidwell S."/>
            <person name="Haas B."/>
            <person name="Amedeo P."/>
            <person name="Orvis J."/>
            <person name="Wortman J.R."/>
            <person name="White O.R."/>
            <person name="Salzberg S."/>
            <person name="Shumway M."/>
            <person name="Koo H."/>
            <person name="Zhao Y."/>
            <person name="Holmes M."/>
            <person name="Miller J."/>
            <person name="Schatz M."/>
            <person name="Pop M."/>
            <person name="Pai G."/>
            <person name="Utterback T."/>
            <person name="Rogers Y.-H."/>
            <person name="Kravitz S."/>
            <person name="Fraser C.M."/>
        </authorList>
    </citation>
    <scope>NUCLEOTIDE SEQUENCE</scope>
    <source>
        <strain evidence="2">Liverpool</strain>
    </source>
</reference>
<dbReference type="SUPFAM" id="SSF49265">
    <property type="entry name" value="Fibronectin type III"/>
    <property type="match status" value="1"/>
</dbReference>
<dbReference type="eggNOG" id="KOG2013">
    <property type="taxonomic scope" value="Eukaryota"/>
</dbReference>
<reference evidence="2" key="2">
    <citation type="journal article" date="2007" name="Science">
        <title>Genome sequence of Aedes aegypti, a major arbovirus vector.</title>
        <authorList>
            <person name="Nene V."/>
            <person name="Wortman J.R."/>
            <person name="Lawson D."/>
            <person name="Haas B."/>
            <person name="Kodira C."/>
            <person name="Tu Z.J."/>
            <person name="Loftus B."/>
            <person name="Xi Z."/>
            <person name="Megy K."/>
            <person name="Grabherr M."/>
            <person name="Ren Q."/>
            <person name="Zdobnov E.M."/>
            <person name="Lobo N.F."/>
            <person name="Campbell K.S."/>
            <person name="Brown S.E."/>
            <person name="Bonaldo M.F."/>
            <person name="Zhu J."/>
            <person name="Sinkins S.P."/>
            <person name="Hogenkamp D.G."/>
            <person name="Amedeo P."/>
            <person name="Arensburger P."/>
            <person name="Atkinson P.W."/>
            <person name="Bidwell S."/>
            <person name="Biedler J."/>
            <person name="Birney E."/>
            <person name="Bruggner R.V."/>
            <person name="Costas J."/>
            <person name="Coy M.R."/>
            <person name="Crabtree J."/>
            <person name="Crawford M."/>
            <person name="Debruyn B."/>
            <person name="Decaprio D."/>
            <person name="Eiglmeier K."/>
            <person name="Eisenstadt E."/>
            <person name="El-Dorry H."/>
            <person name="Gelbart W.M."/>
            <person name="Gomes S.L."/>
            <person name="Hammond M."/>
            <person name="Hannick L.I."/>
            <person name="Hogan J.R."/>
            <person name="Holmes M.H."/>
            <person name="Jaffe D."/>
            <person name="Johnston J.S."/>
            <person name="Kennedy R.C."/>
            <person name="Koo H."/>
            <person name="Kravitz S."/>
            <person name="Kriventseva E.V."/>
            <person name="Kulp D."/>
            <person name="Labutti K."/>
            <person name="Lee E."/>
            <person name="Li S."/>
            <person name="Lovin D.D."/>
            <person name="Mao C."/>
            <person name="Mauceli E."/>
            <person name="Menck C.F."/>
            <person name="Miller J.R."/>
            <person name="Montgomery P."/>
            <person name="Mori A."/>
            <person name="Nascimento A.L."/>
            <person name="Naveira H.F."/>
            <person name="Nusbaum C."/>
            <person name="O'leary S."/>
            <person name="Orvis J."/>
            <person name="Pertea M."/>
            <person name="Quesneville H."/>
            <person name="Reidenbach K.R."/>
            <person name="Rogers Y.H."/>
            <person name="Roth C.W."/>
            <person name="Schneider J.R."/>
            <person name="Schatz M."/>
            <person name="Shumway M."/>
            <person name="Stanke M."/>
            <person name="Stinson E.O."/>
            <person name="Tubio J.M."/>
            <person name="Vanzee J.P."/>
            <person name="Verjovski-Almeida S."/>
            <person name="Werner D."/>
            <person name="White O."/>
            <person name="Wyder S."/>
            <person name="Zeng Q."/>
            <person name="Zhao Q."/>
            <person name="Zhao Y."/>
            <person name="Hill C.A."/>
            <person name="Raikhel A.S."/>
            <person name="Soares M.B."/>
            <person name="Knudson D.L."/>
            <person name="Lee N.H."/>
            <person name="Galagan J."/>
            <person name="Salzberg S.L."/>
            <person name="Paulsen I.T."/>
            <person name="Dimopoulos G."/>
            <person name="Collins F.H."/>
            <person name="Birren B."/>
            <person name="Fraser-Liggett C.M."/>
            <person name="Severson D.W."/>
        </authorList>
    </citation>
    <scope>NUCLEOTIDE SEQUENCE [LARGE SCALE GENOMIC DNA]</scope>
    <source>
        <strain evidence="2">Liverpool</strain>
    </source>
</reference>
<dbReference type="PANTHER" id="PTHR46957:SF3">
    <property type="entry name" value="CYTOKINE RECEPTOR"/>
    <property type="match status" value="1"/>
</dbReference>
<dbReference type="InterPro" id="IPR036116">
    <property type="entry name" value="FN3_sf"/>
</dbReference>
<accession>Q16K61</accession>
<gene>
    <name evidence="2" type="ORF">AaeL_AAEL013106</name>
</gene>
<dbReference type="VEuPathDB" id="VectorBase:AAEL006071"/>
<dbReference type="Gene3D" id="2.60.40.10">
    <property type="entry name" value="Immunoglobulins"/>
    <property type="match status" value="2"/>
</dbReference>
<dbReference type="Pfam" id="PF00899">
    <property type="entry name" value="ThiF"/>
    <property type="match status" value="1"/>
</dbReference>
<feature type="domain" description="Fibronectin type-III" evidence="1">
    <location>
        <begin position="1"/>
        <end position="96"/>
    </location>
</feature>
<dbReference type="EMBL" id="CH477975">
    <property type="protein sequence ID" value="EAT34684.1"/>
    <property type="molecule type" value="Genomic_DNA"/>
</dbReference>
<proteinExistence type="predicted"/>
<dbReference type="GO" id="GO:0008641">
    <property type="term" value="F:ubiquitin-like modifier activating enzyme activity"/>
    <property type="evidence" value="ECO:0007669"/>
    <property type="project" value="InterPro"/>
</dbReference>
<organism evidence="2 3">
    <name type="scientific">Aedes aegypti</name>
    <name type="common">Yellowfever mosquito</name>
    <name type="synonym">Culex aegypti</name>
    <dbReference type="NCBI Taxonomy" id="7159"/>
    <lineage>
        <taxon>Eukaryota</taxon>
        <taxon>Metazoa</taxon>
        <taxon>Ecdysozoa</taxon>
        <taxon>Arthropoda</taxon>
        <taxon>Hexapoda</taxon>
        <taxon>Insecta</taxon>
        <taxon>Pterygota</taxon>
        <taxon>Neoptera</taxon>
        <taxon>Endopterygota</taxon>
        <taxon>Diptera</taxon>
        <taxon>Nematocera</taxon>
        <taxon>Culicoidea</taxon>
        <taxon>Culicidae</taxon>
        <taxon>Culicinae</taxon>
        <taxon>Aedini</taxon>
        <taxon>Aedes</taxon>
        <taxon>Stegomyia</taxon>
    </lineage>
</organism>
<dbReference type="PROSITE" id="PS50853">
    <property type="entry name" value="FN3"/>
    <property type="match status" value="1"/>
</dbReference>
<evidence type="ECO:0000313" key="3">
    <source>
        <dbReference type="Proteomes" id="UP000682892"/>
    </source>
</evidence>
<dbReference type="HOGENOM" id="CLU_001570_5_1_1"/>
<protein>
    <submittedName>
        <fullName evidence="2">AAEL013106-PA</fullName>
    </submittedName>
</protein>
<dbReference type="InterPro" id="IPR003961">
    <property type="entry name" value="FN3_dom"/>
</dbReference>
<evidence type="ECO:0000259" key="1">
    <source>
        <dbReference type="PROSITE" id="PS50853"/>
    </source>
</evidence>
<dbReference type="GO" id="GO:0016020">
    <property type="term" value="C:membrane"/>
    <property type="evidence" value="ECO:0007669"/>
    <property type="project" value="UniProtKB-SubCell"/>
</dbReference>
<dbReference type="Gene3D" id="3.40.50.720">
    <property type="entry name" value="NAD(P)-binding Rossmann-like Domain"/>
    <property type="match status" value="1"/>
</dbReference>
<name>Q16K61_AEDAE</name>
<dbReference type="STRING" id="7159.Q16K61"/>
<dbReference type="InterPro" id="IPR000594">
    <property type="entry name" value="ThiF_NAD_FAD-bd"/>
</dbReference>
<dbReference type="AlphaFoldDB" id="Q16K61"/>